<dbReference type="Gene3D" id="6.10.140.2220">
    <property type="match status" value="1"/>
</dbReference>
<dbReference type="Proteomes" id="UP001221142">
    <property type="component" value="Unassembled WGS sequence"/>
</dbReference>
<accession>A0AAD7B9X0</accession>
<reference evidence="6" key="1">
    <citation type="submission" date="2023-03" db="EMBL/GenBank/DDBJ databases">
        <title>Massive genome expansion in bonnet fungi (Mycena s.s.) driven by repeated elements and novel gene families across ecological guilds.</title>
        <authorList>
            <consortium name="Lawrence Berkeley National Laboratory"/>
            <person name="Harder C.B."/>
            <person name="Miyauchi S."/>
            <person name="Viragh M."/>
            <person name="Kuo A."/>
            <person name="Thoen E."/>
            <person name="Andreopoulos B."/>
            <person name="Lu D."/>
            <person name="Skrede I."/>
            <person name="Drula E."/>
            <person name="Henrissat B."/>
            <person name="Morin E."/>
            <person name="Kohler A."/>
            <person name="Barry K."/>
            <person name="LaButti K."/>
            <person name="Morin E."/>
            <person name="Salamov A."/>
            <person name="Lipzen A."/>
            <person name="Mereny Z."/>
            <person name="Hegedus B."/>
            <person name="Baldrian P."/>
            <person name="Stursova M."/>
            <person name="Weitz H."/>
            <person name="Taylor A."/>
            <person name="Grigoriev I.V."/>
            <person name="Nagy L.G."/>
            <person name="Martin F."/>
            <person name="Kauserud H."/>
        </authorList>
    </citation>
    <scope>NUCLEOTIDE SEQUENCE</scope>
    <source>
        <strain evidence="6">9284</strain>
    </source>
</reference>
<feature type="domain" description="MYND-type" evidence="5">
    <location>
        <begin position="601"/>
        <end position="642"/>
    </location>
</feature>
<keyword evidence="2 4" id="KW-0863">Zinc-finger</keyword>
<evidence type="ECO:0000256" key="4">
    <source>
        <dbReference type="PROSITE-ProRule" id="PRU00134"/>
    </source>
</evidence>
<dbReference type="SUPFAM" id="SSF52047">
    <property type="entry name" value="RNI-like"/>
    <property type="match status" value="1"/>
</dbReference>
<proteinExistence type="predicted"/>
<evidence type="ECO:0000256" key="3">
    <source>
        <dbReference type="ARBA" id="ARBA00022833"/>
    </source>
</evidence>
<dbReference type="PROSITE" id="PS50865">
    <property type="entry name" value="ZF_MYND_2"/>
    <property type="match status" value="1"/>
</dbReference>
<keyword evidence="1" id="KW-0479">Metal-binding</keyword>
<name>A0AAD7B9X0_9AGAR</name>
<organism evidence="6 7">
    <name type="scientific">Roridomyces roridus</name>
    <dbReference type="NCBI Taxonomy" id="1738132"/>
    <lineage>
        <taxon>Eukaryota</taxon>
        <taxon>Fungi</taxon>
        <taxon>Dikarya</taxon>
        <taxon>Basidiomycota</taxon>
        <taxon>Agaricomycotina</taxon>
        <taxon>Agaricomycetes</taxon>
        <taxon>Agaricomycetidae</taxon>
        <taxon>Agaricales</taxon>
        <taxon>Marasmiineae</taxon>
        <taxon>Mycenaceae</taxon>
        <taxon>Roridomyces</taxon>
    </lineage>
</organism>
<evidence type="ECO:0000256" key="2">
    <source>
        <dbReference type="ARBA" id="ARBA00022771"/>
    </source>
</evidence>
<gene>
    <name evidence="6" type="ORF">FB45DRAFT_1064977</name>
</gene>
<protein>
    <recommendedName>
        <fullName evidence="5">MYND-type domain-containing protein</fullName>
    </recommendedName>
</protein>
<dbReference type="AlphaFoldDB" id="A0AAD7B9X0"/>
<keyword evidence="3" id="KW-0862">Zinc</keyword>
<comment type="caution">
    <text evidence="6">The sequence shown here is derived from an EMBL/GenBank/DDBJ whole genome shotgun (WGS) entry which is preliminary data.</text>
</comment>
<dbReference type="Pfam" id="PF01753">
    <property type="entry name" value="zf-MYND"/>
    <property type="match status" value="1"/>
</dbReference>
<evidence type="ECO:0000313" key="6">
    <source>
        <dbReference type="EMBL" id="KAJ7614192.1"/>
    </source>
</evidence>
<sequence>MNTLRSPHFTSYNYGINLLASLKLPSLESLELGPLEQSYGEAPAIFVDLHERSQFQLRHLSVTSFHMELEELVEILQLLPSLETLVISNLDSDSGCLTGWYRQVRLPLLTTLILCQSSDVSDGFAVVSMIDYFWCQRRDEDAPFPSIRSIELDLNGAAFSPREEEYLARMSRQSDGFLVDRGRVAALAAAETRTCAQVQHARDLVHTSTLSNRQRLAFLAVFFPVLDPARIPRLEEEASADDKTLDNILCAGVALDAMFRLQAQGDIGLSLWPRVWPWVEFMRTHRDHLQDKINFPSERSFHFTFILFVGGFRDHPATYALMSGTPGFWACLLMAWTFLTQLDSPYECFMVLDNLGWFLANSGVRTHPERLEEMIDAAGSFIRLAGLVADFLRTFVKYYTPEIDQAPHQPILRLLTFIDEVDQFPRDCGNEATSVPIGPLGFVLYTYTDFAREIVSAVLLLCDRQEREAGRVINECLILVRRMIGTSPVTVWLIDLLESGVFRALVLITLRCHQRGWKLEHHVRYFLMLLLPASLVYFRSVVAYGNALKDVQDLLSGHAFKRTPLYAMCKWEEFLASANERVEVLAEYQSSASVVQKACDNRKCSLIKKSSCLRRCSGCQAFYYCSVECQRNDWELGHRHVCHTHDSLLLSARATLTFSERSFLRALIHDRYHKERRSICAQQIHVLSQYDPAIHIPDALFTLFELCRKSSPTIRVYPVDSSDPEAQARLHELVDTKSEEWEYIVERARLGEGCFQLHAIRVMHEGIVVDKPTRTWVVPLRTDRGELSAGLLRLSQELRQGLLAEEDLMKEIDFLLQSEDGIVEIH</sequence>
<evidence type="ECO:0000259" key="5">
    <source>
        <dbReference type="PROSITE" id="PS50865"/>
    </source>
</evidence>
<dbReference type="SUPFAM" id="SSF144232">
    <property type="entry name" value="HIT/MYND zinc finger-like"/>
    <property type="match status" value="1"/>
</dbReference>
<dbReference type="GO" id="GO:0008270">
    <property type="term" value="F:zinc ion binding"/>
    <property type="evidence" value="ECO:0007669"/>
    <property type="project" value="UniProtKB-KW"/>
</dbReference>
<evidence type="ECO:0000313" key="7">
    <source>
        <dbReference type="Proteomes" id="UP001221142"/>
    </source>
</evidence>
<dbReference type="EMBL" id="JARKIF010000027">
    <property type="protein sequence ID" value="KAJ7614192.1"/>
    <property type="molecule type" value="Genomic_DNA"/>
</dbReference>
<keyword evidence="7" id="KW-1185">Reference proteome</keyword>
<evidence type="ECO:0000256" key="1">
    <source>
        <dbReference type="ARBA" id="ARBA00022723"/>
    </source>
</evidence>
<dbReference type="InterPro" id="IPR002893">
    <property type="entry name" value="Znf_MYND"/>
</dbReference>